<keyword evidence="3" id="KW-0677">Repeat</keyword>
<feature type="chain" id="PRO_5043407987" description="Leucine-rich repeat protein" evidence="4">
    <location>
        <begin position="18"/>
        <end position="447"/>
    </location>
</feature>
<keyword evidence="6" id="KW-1185">Reference proteome</keyword>
<organism evidence="5 6">
    <name type="scientific">Cardiocondyla obscurior</name>
    <dbReference type="NCBI Taxonomy" id="286306"/>
    <lineage>
        <taxon>Eukaryota</taxon>
        <taxon>Metazoa</taxon>
        <taxon>Ecdysozoa</taxon>
        <taxon>Arthropoda</taxon>
        <taxon>Hexapoda</taxon>
        <taxon>Insecta</taxon>
        <taxon>Pterygota</taxon>
        <taxon>Neoptera</taxon>
        <taxon>Endopterygota</taxon>
        <taxon>Hymenoptera</taxon>
        <taxon>Apocrita</taxon>
        <taxon>Aculeata</taxon>
        <taxon>Formicoidea</taxon>
        <taxon>Formicidae</taxon>
        <taxon>Myrmicinae</taxon>
        <taxon>Cardiocondyla</taxon>
    </lineage>
</organism>
<proteinExistence type="predicted"/>
<gene>
    <name evidence="5" type="ORF">PUN28_019526</name>
</gene>
<evidence type="ECO:0000313" key="5">
    <source>
        <dbReference type="EMBL" id="KAL0100146.1"/>
    </source>
</evidence>
<dbReference type="Pfam" id="PF13855">
    <property type="entry name" value="LRR_8"/>
    <property type="match status" value="3"/>
</dbReference>
<reference evidence="5 6" key="1">
    <citation type="submission" date="2023-03" db="EMBL/GenBank/DDBJ databases">
        <title>High recombination rates correlate with genetic variation in Cardiocondyla obscurior ants.</title>
        <authorList>
            <person name="Errbii M."/>
        </authorList>
    </citation>
    <scope>NUCLEOTIDE SEQUENCE [LARGE SCALE GENOMIC DNA]</scope>
    <source>
        <strain evidence="5">Alpha-2009</strain>
        <tissue evidence="5">Whole body</tissue>
    </source>
</reference>
<dbReference type="Gene3D" id="3.80.10.10">
    <property type="entry name" value="Ribonuclease Inhibitor"/>
    <property type="match status" value="4"/>
</dbReference>
<dbReference type="PANTHER" id="PTHR24373">
    <property type="entry name" value="SLIT RELATED LEUCINE-RICH REPEAT NEURONAL PROTEIN"/>
    <property type="match status" value="1"/>
</dbReference>
<dbReference type="EMBL" id="JADYXP020000026">
    <property type="protein sequence ID" value="KAL0100146.1"/>
    <property type="molecule type" value="Genomic_DNA"/>
</dbReference>
<dbReference type="AlphaFoldDB" id="A0AAW2E8Y0"/>
<evidence type="ECO:0008006" key="7">
    <source>
        <dbReference type="Google" id="ProtNLM"/>
    </source>
</evidence>
<dbReference type="Proteomes" id="UP001430953">
    <property type="component" value="Unassembled WGS sequence"/>
</dbReference>
<evidence type="ECO:0000256" key="2">
    <source>
        <dbReference type="ARBA" id="ARBA00022729"/>
    </source>
</evidence>
<evidence type="ECO:0000256" key="3">
    <source>
        <dbReference type="ARBA" id="ARBA00022737"/>
    </source>
</evidence>
<keyword evidence="1" id="KW-0433">Leucine-rich repeat</keyword>
<dbReference type="SMART" id="SM00364">
    <property type="entry name" value="LRR_BAC"/>
    <property type="match status" value="5"/>
</dbReference>
<evidence type="ECO:0000313" key="6">
    <source>
        <dbReference type="Proteomes" id="UP001430953"/>
    </source>
</evidence>
<accession>A0AAW2E8Y0</accession>
<protein>
    <recommendedName>
        <fullName evidence="7">Leucine-rich repeat protein</fullName>
    </recommendedName>
</protein>
<keyword evidence="2 4" id="KW-0732">Signal</keyword>
<sequence>MKLTITLIFTVISACWSTAIQFPTYTSELYQNLVSKSENNDITLNFSNSVITEIGQNFISSPLITYLNLTENYITNIDRGAFDKLPNLKQLYLSNNRLNSRSILNFGDHEELQILILNNATGELAHLQQSFYITISDKYPSLKILSLSKNDIESIHVTNYNPFPKLEILDLSENYLWSINFNNLLSNNLYFLDLHNNSLDSFSHNQLDKLITLNLDNNKFDYITRSMYSLSIAGLKSLLYFSVSNNRINSIDSSAFRDNNDLLYLNLSRNVLSSLYPEVFLNLPNLEVLDLSENILYSFPRILKEMQITILYLYGNYIKELTPQIFENMPKLKKLLLGDNKILEIDVSSFNGLSSLEELDLSKNKLYFLPEGWTKSLVSLKYLDLSNNQFASLESLSLMNNLSLTEVYLMMNPLEYLNVSYFENLPQNLTINLMNNSSFTKWGERTV</sequence>
<dbReference type="SUPFAM" id="SSF52058">
    <property type="entry name" value="L domain-like"/>
    <property type="match status" value="2"/>
</dbReference>
<dbReference type="SMART" id="SM00369">
    <property type="entry name" value="LRR_TYP"/>
    <property type="match status" value="11"/>
</dbReference>
<evidence type="ECO:0000256" key="1">
    <source>
        <dbReference type="ARBA" id="ARBA00022614"/>
    </source>
</evidence>
<dbReference type="PRINTS" id="PR00019">
    <property type="entry name" value="LEURICHRPT"/>
</dbReference>
<dbReference type="PANTHER" id="PTHR24373:SF275">
    <property type="entry name" value="TIR DOMAIN-CONTAINING PROTEIN"/>
    <property type="match status" value="1"/>
</dbReference>
<dbReference type="InterPro" id="IPR050328">
    <property type="entry name" value="Dev_Immune_Receptor"/>
</dbReference>
<dbReference type="PROSITE" id="PS51450">
    <property type="entry name" value="LRR"/>
    <property type="match status" value="4"/>
</dbReference>
<name>A0AAW2E8Y0_9HYME</name>
<evidence type="ECO:0000256" key="4">
    <source>
        <dbReference type="SAM" id="SignalP"/>
    </source>
</evidence>
<dbReference type="SMART" id="SM00365">
    <property type="entry name" value="LRR_SD22"/>
    <property type="match status" value="4"/>
</dbReference>
<dbReference type="InterPro" id="IPR001611">
    <property type="entry name" value="Leu-rich_rpt"/>
</dbReference>
<comment type="caution">
    <text evidence="5">The sequence shown here is derived from an EMBL/GenBank/DDBJ whole genome shotgun (WGS) entry which is preliminary data.</text>
</comment>
<feature type="signal peptide" evidence="4">
    <location>
        <begin position="1"/>
        <end position="17"/>
    </location>
</feature>
<dbReference type="InterPro" id="IPR003591">
    <property type="entry name" value="Leu-rich_rpt_typical-subtyp"/>
</dbReference>
<dbReference type="PROSITE" id="PS51257">
    <property type="entry name" value="PROKAR_LIPOPROTEIN"/>
    <property type="match status" value="1"/>
</dbReference>
<dbReference type="InterPro" id="IPR032675">
    <property type="entry name" value="LRR_dom_sf"/>
</dbReference>